<keyword evidence="4" id="KW-1185">Reference proteome</keyword>
<dbReference type="PANTHER" id="PTHR43135">
    <property type="entry name" value="ALPHA-D-RIBOSE 1-METHYLPHOSPHONATE 5-TRIPHOSPHATE DIPHOSPHATASE"/>
    <property type="match status" value="1"/>
</dbReference>
<protein>
    <submittedName>
        <fullName evidence="3">Amidohydrolase</fullName>
    </submittedName>
</protein>
<evidence type="ECO:0000313" key="4">
    <source>
        <dbReference type="Proteomes" id="UP000177791"/>
    </source>
</evidence>
<evidence type="ECO:0000256" key="1">
    <source>
        <dbReference type="SAM" id="SignalP"/>
    </source>
</evidence>
<dbReference type="InterPro" id="IPR006680">
    <property type="entry name" value="Amidohydro-rel"/>
</dbReference>
<dbReference type="InterPro" id="IPR011059">
    <property type="entry name" value="Metal-dep_hydrolase_composite"/>
</dbReference>
<dbReference type="SUPFAM" id="SSF51338">
    <property type="entry name" value="Composite domain of metallo-dependent hydrolases"/>
    <property type="match status" value="2"/>
</dbReference>
<keyword evidence="1" id="KW-0732">Signal</keyword>
<dbReference type="Gene3D" id="3.20.20.140">
    <property type="entry name" value="Metal-dependent hydrolases"/>
    <property type="match status" value="1"/>
</dbReference>
<dbReference type="GO" id="GO:0016810">
    <property type="term" value="F:hydrolase activity, acting on carbon-nitrogen (but not peptide) bonds"/>
    <property type="evidence" value="ECO:0007669"/>
    <property type="project" value="InterPro"/>
</dbReference>
<feature type="signal peptide" evidence="1">
    <location>
        <begin position="1"/>
        <end position="22"/>
    </location>
</feature>
<dbReference type="InterPro" id="IPR032466">
    <property type="entry name" value="Metal_Hydrolase"/>
</dbReference>
<dbReference type="Gene3D" id="2.30.40.10">
    <property type="entry name" value="Urease, subunit C, domain 1"/>
    <property type="match status" value="1"/>
</dbReference>
<comment type="caution">
    <text evidence="3">The sequence shown here is derived from an EMBL/GenBank/DDBJ whole genome shotgun (WGS) entry which is preliminary data.</text>
</comment>
<dbReference type="SUPFAM" id="SSF51556">
    <property type="entry name" value="Metallo-dependent hydrolases"/>
    <property type="match status" value="1"/>
</dbReference>
<name>A0A1G1TAB4_9BACT</name>
<dbReference type="InterPro" id="IPR051781">
    <property type="entry name" value="Metallo-dep_Hydrolase"/>
</dbReference>
<sequence length="432" mass="46518">MRQLLLLLLVLLFATCPSWVSAQVKALRFGQVIDGRGRVIPNAVILVKTDRIVAVGPEKDVIVPATAEILDLRAYTAIPGLIDAHTHMTFYWDKAPGTTPWQQLGTLGPAVTVFLAQENARKTLETGVTTVRDLGSSDNMDLAMRALINRGAMHGPRMFVAGNGLHISSSPYKVGAVPDPGQCDGVAEVQRVARQQLAAGADWIKMYGSTGSDQDVTGFQTFGYEEMKAAADVAHRTGKRIAIHSYGPDGARDAVRAGTNTVEHAIDLDDATLAAMARQGTIYVPTVEHNRYYIAHRAEYGYDSTIVAGLNQYVAKNFETLKRAVKARVKIAMGSDAVFTGFGENTRELAWFVKAGMSPAQALRTATVTGAEMLGMEGSLGALLPGYYADIVAVEGDPLKDINVVIDHVKWVMKAGQVEVNHTTPATPATQR</sequence>
<evidence type="ECO:0000313" key="3">
    <source>
        <dbReference type="EMBL" id="OGX87813.1"/>
    </source>
</evidence>
<reference evidence="3 4" key="1">
    <citation type="submission" date="2016-08" db="EMBL/GenBank/DDBJ databases">
        <title>Hymenobacter coccineus sp. nov., Hymenobacter lapidarius sp. nov. and Hymenobacter glacialis sp. nov., isolated from Antarctic soil.</title>
        <authorList>
            <person name="Sedlacek I."/>
            <person name="Kralova S."/>
            <person name="Kyrova K."/>
            <person name="Maslanova I."/>
            <person name="Stankova E."/>
            <person name="Vrbovska V."/>
            <person name="Nemec M."/>
            <person name="Bartak M."/>
            <person name="Svec P."/>
            <person name="Busse H.-J."/>
            <person name="Pantucek R."/>
        </authorList>
    </citation>
    <scope>NUCLEOTIDE SEQUENCE [LARGE SCALE GENOMIC DNA]</scope>
    <source>
        <strain evidence="3 4">CCM 8648</strain>
    </source>
</reference>
<dbReference type="PANTHER" id="PTHR43135:SF3">
    <property type="entry name" value="ALPHA-D-RIBOSE 1-METHYLPHOSPHONATE 5-TRIPHOSPHATE DIPHOSPHATASE"/>
    <property type="match status" value="1"/>
</dbReference>
<gene>
    <name evidence="3" type="ORF">BEN48_10825</name>
</gene>
<feature type="domain" description="Amidohydrolase-related" evidence="2">
    <location>
        <begin position="77"/>
        <end position="417"/>
    </location>
</feature>
<evidence type="ECO:0000259" key="2">
    <source>
        <dbReference type="Pfam" id="PF01979"/>
    </source>
</evidence>
<dbReference type="OrthoDB" id="9797498at2"/>
<feature type="chain" id="PRO_5009579134" evidence="1">
    <location>
        <begin position="23"/>
        <end position="432"/>
    </location>
</feature>
<organism evidence="3 4">
    <name type="scientific">Hymenobacter glacialis</name>
    <dbReference type="NCBI Taxonomy" id="1908236"/>
    <lineage>
        <taxon>Bacteria</taxon>
        <taxon>Pseudomonadati</taxon>
        <taxon>Bacteroidota</taxon>
        <taxon>Cytophagia</taxon>
        <taxon>Cytophagales</taxon>
        <taxon>Hymenobacteraceae</taxon>
        <taxon>Hymenobacter</taxon>
    </lineage>
</organism>
<dbReference type="STRING" id="1908236.BEN48_10825"/>
<dbReference type="AlphaFoldDB" id="A0A1G1TAB4"/>
<accession>A0A1G1TAB4</accession>
<dbReference type="CDD" id="cd01299">
    <property type="entry name" value="Met_dep_hydrolase_A"/>
    <property type="match status" value="1"/>
</dbReference>
<proteinExistence type="predicted"/>
<dbReference type="Pfam" id="PF01979">
    <property type="entry name" value="Amidohydro_1"/>
    <property type="match status" value="1"/>
</dbReference>
<dbReference type="EMBL" id="MDZC01000028">
    <property type="protein sequence ID" value="OGX87813.1"/>
    <property type="molecule type" value="Genomic_DNA"/>
</dbReference>
<dbReference type="Proteomes" id="UP000177791">
    <property type="component" value="Unassembled WGS sequence"/>
</dbReference>
<dbReference type="InterPro" id="IPR057744">
    <property type="entry name" value="OTAase-like"/>
</dbReference>